<dbReference type="RefSeq" id="XP_021100639.1">
    <property type="nucleotide sequence ID" value="XM_021244980.1"/>
</dbReference>
<feature type="compositionally biased region" description="Basic and acidic residues" evidence="1">
    <location>
        <begin position="183"/>
        <end position="194"/>
    </location>
</feature>
<evidence type="ECO:0000313" key="2">
    <source>
        <dbReference type="Proteomes" id="UP000694906"/>
    </source>
</evidence>
<keyword evidence="2" id="KW-1185">Reference proteome</keyword>
<evidence type="ECO:0000313" key="3">
    <source>
        <dbReference type="RefSeq" id="XP_021100639.1"/>
    </source>
</evidence>
<gene>
    <name evidence="3" type="primary">Ccdc159</name>
</gene>
<name>A0AAX6RVK8_HETGA</name>
<dbReference type="AlphaFoldDB" id="A0AAX6RVK8"/>
<dbReference type="PANTHER" id="PTHR34533">
    <property type="entry name" value="TRANSMEMBRANE PROTEIN CCDC163"/>
    <property type="match status" value="1"/>
</dbReference>
<sequence>MGEQEQPPRALCKGLIYFCGIFLVLLTVQLNQGSDVIPYPAPAPATTEKLSSQACVHRMTAGHVTSTKKPSETRNPTAKGQSTRMIPDSQKLLWCELESLRSQLQTQTKAFEFLNHSVTMLEKESCLQQIKIQQLEEAQEDEIAENLSNIKKLQRTQVKCRKMKQQQQQQQQQQQGYEASACPEREEAVLGSNDWKDDLQKELSDIGSAVHGLQNSIDGLAMYSEAPCRTSSLRA</sequence>
<dbReference type="InterPro" id="IPR039284">
    <property type="entry name" value="CCDC159/163"/>
</dbReference>
<evidence type="ECO:0000256" key="1">
    <source>
        <dbReference type="SAM" id="MobiDB-lite"/>
    </source>
</evidence>
<dbReference type="CTD" id="126075"/>
<proteinExistence type="predicted"/>
<feature type="region of interest" description="Disordered" evidence="1">
    <location>
        <begin position="171"/>
        <end position="194"/>
    </location>
</feature>
<feature type="region of interest" description="Disordered" evidence="1">
    <location>
        <begin position="61"/>
        <end position="83"/>
    </location>
</feature>
<dbReference type="GeneID" id="101708517"/>
<reference evidence="3" key="1">
    <citation type="submission" date="2025-08" db="UniProtKB">
        <authorList>
            <consortium name="RefSeq"/>
        </authorList>
    </citation>
    <scope>IDENTIFICATION</scope>
</reference>
<feature type="compositionally biased region" description="Polar residues" evidence="1">
    <location>
        <begin position="63"/>
        <end position="83"/>
    </location>
</feature>
<organism evidence="2 3">
    <name type="scientific">Heterocephalus glaber</name>
    <name type="common">Naked mole rat</name>
    <dbReference type="NCBI Taxonomy" id="10181"/>
    <lineage>
        <taxon>Eukaryota</taxon>
        <taxon>Metazoa</taxon>
        <taxon>Chordata</taxon>
        <taxon>Craniata</taxon>
        <taxon>Vertebrata</taxon>
        <taxon>Euteleostomi</taxon>
        <taxon>Mammalia</taxon>
        <taxon>Eutheria</taxon>
        <taxon>Euarchontoglires</taxon>
        <taxon>Glires</taxon>
        <taxon>Rodentia</taxon>
        <taxon>Hystricomorpha</taxon>
        <taxon>Bathyergidae</taxon>
        <taxon>Heterocephalus</taxon>
    </lineage>
</organism>
<dbReference type="PANTHER" id="PTHR34533:SF1">
    <property type="entry name" value="COILED-COIL DOMAIN-CONTAINING PROTEIN 159"/>
    <property type="match status" value="1"/>
</dbReference>
<protein>
    <submittedName>
        <fullName evidence="3">Coiled-coil domain-containing protein 159</fullName>
    </submittedName>
</protein>
<dbReference type="Proteomes" id="UP000694906">
    <property type="component" value="Unplaced"/>
</dbReference>
<accession>A0AAX6RVK8</accession>